<comment type="caution">
    <text evidence="2">The sequence shown here is derived from an EMBL/GenBank/DDBJ whole genome shotgun (WGS) entry which is preliminary data.</text>
</comment>
<name>A0ABD0LD87_9CAEN</name>
<dbReference type="EMBL" id="JACVVK020000060">
    <property type="protein sequence ID" value="KAK7497257.1"/>
    <property type="molecule type" value="Genomic_DNA"/>
</dbReference>
<gene>
    <name evidence="2" type="ORF">BaRGS_00011551</name>
</gene>
<feature type="compositionally biased region" description="Polar residues" evidence="1">
    <location>
        <begin position="50"/>
        <end position="68"/>
    </location>
</feature>
<evidence type="ECO:0000313" key="3">
    <source>
        <dbReference type="Proteomes" id="UP001519460"/>
    </source>
</evidence>
<dbReference type="AlphaFoldDB" id="A0ABD0LD87"/>
<reference evidence="2 3" key="1">
    <citation type="journal article" date="2023" name="Sci. Data">
        <title>Genome assembly of the Korean intertidal mud-creeper Batillaria attramentaria.</title>
        <authorList>
            <person name="Patra A.K."/>
            <person name="Ho P.T."/>
            <person name="Jun S."/>
            <person name="Lee S.J."/>
            <person name="Kim Y."/>
            <person name="Won Y.J."/>
        </authorList>
    </citation>
    <scope>NUCLEOTIDE SEQUENCE [LARGE SCALE GENOMIC DNA]</scope>
    <source>
        <strain evidence="2">Wonlab-2016</strain>
    </source>
</reference>
<sequence length="117" mass="12601">MQAARGVRSGDVKVSACTLSTDTTDAENRDGHHFQQLTLTLNTTNGGLSESPSDNTGCSPKSQSQGQQYSTIAHLHSGAVLGNIFSCFNTQESRLSMNRSFRIPRMAIRRAEALSPS</sequence>
<dbReference type="Proteomes" id="UP001519460">
    <property type="component" value="Unassembled WGS sequence"/>
</dbReference>
<protein>
    <submittedName>
        <fullName evidence="2">Uncharacterized protein</fullName>
    </submittedName>
</protein>
<proteinExistence type="predicted"/>
<keyword evidence="3" id="KW-1185">Reference proteome</keyword>
<accession>A0ABD0LD87</accession>
<feature type="compositionally biased region" description="Low complexity" evidence="1">
    <location>
        <begin position="37"/>
        <end position="48"/>
    </location>
</feature>
<feature type="region of interest" description="Disordered" evidence="1">
    <location>
        <begin position="1"/>
        <end position="68"/>
    </location>
</feature>
<evidence type="ECO:0000313" key="2">
    <source>
        <dbReference type="EMBL" id="KAK7497257.1"/>
    </source>
</evidence>
<evidence type="ECO:0000256" key="1">
    <source>
        <dbReference type="SAM" id="MobiDB-lite"/>
    </source>
</evidence>
<organism evidence="2 3">
    <name type="scientific">Batillaria attramentaria</name>
    <dbReference type="NCBI Taxonomy" id="370345"/>
    <lineage>
        <taxon>Eukaryota</taxon>
        <taxon>Metazoa</taxon>
        <taxon>Spiralia</taxon>
        <taxon>Lophotrochozoa</taxon>
        <taxon>Mollusca</taxon>
        <taxon>Gastropoda</taxon>
        <taxon>Caenogastropoda</taxon>
        <taxon>Sorbeoconcha</taxon>
        <taxon>Cerithioidea</taxon>
        <taxon>Batillariidae</taxon>
        <taxon>Batillaria</taxon>
    </lineage>
</organism>